<dbReference type="CDD" id="cd13836">
    <property type="entry name" value="IHF_B"/>
    <property type="match status" value="1"/>
</dbReference>
<evidence type="ECO:0000313" key="1">
    <source>
        <dbReference type="EMBL" id="SVC61754.1"/>
    </source>
</evidence>
<proteinExistence type="predicted"/>
<dbReference type="PRINTS" id="PR01727">
    <property type="entry name" value="DNABINDINGHU"/>
</dbReference>
<dbReference type="GO" id="GO:0003677">
    <property type="term" value="F:DNA binding"/>
    <property type="evidence" value="ECO:0007669"/>
    <property type="project" value="InterPro"/>
</dbReference>
<dbReference type="GO" id="GO:0030527">
    <property type="term" value="F:structural constituent of chromatin"/>
    <property type="evidence" value="ECO:0007669"/>
    <property type="project" value="InterPro"/>
</dbReference>
<dbReference type="NCBIfam" id="NF001222">
    <property type="entry name" value="PRK00199.1"/>
    <property type="match status" value="1"/>
</dbReference>
<accession>A0A382NKM5</accession>
<gene>
    <name evidence="1" type="ORF">METZ01_LOCUS314608</name>
</gene>
<name>A0A382NKM5_9ZZZZ</name>
<dbReference type="Gene3D" id="4.10.520.10">
    <property type="entry name" value="IHF-like DNA-binding proteins"/>
    <property type="match status" value="1"/>
</dbReference>
<organism evidence="1">
    <name type="scientific">marine metagenome</name>
    <dbReference type="NCBI Taxonomy" id="408172"/>
    <lineage>
        <taxon>unclassified sequences</taxon>
        <taxon>metagenomes</taxon>
        <taxon>ecological metagenomes</taxon>
    </lineage>
</organism>
<dbReference type="InterPro" id="IPR010992">
    <property type="entry name" value="IHF-like_DNA-bd_dom_sf"/>
</dbReference>
<dbReference type="EMBL" id="UINC01101160">
    <property type="protein sequence ID" value="SVC61754.1"/>
    <property type="molecule type" value="Genomic_DNA"/>
</dbReference>
<dbReference type="GO" id="GO:0005829">
    <property type="term" value="C:cytosol"/>
    <property type="evidence" value="ECO:0007669"/>
    <property type="project" value="TreeGrafter"/>
</dbReference>
<dbReference type="AlphaFoldDB" id="A0A382NKM5"/>
<protein>
    <recommendedName>
        <fullName evidence="2">Integration host factor subunit beta</fullName>
    </recommendedName>
</protein>
<reference evidence="1" key="1">
    <citation type="submission" date="2018-05" db="EMBL/GenBank/DDBJ databases">
        <authorList>
            <person name="Lanie J.A."/>
            <person name="Ng W.-L."/>
            <person name="Kazmierczak K.M."/>
            <person name="Andrzejewski T.M."/>
            <person name="Davidsen T.M."/>
            <person name="Wayne K.J."/>
            <person name="Tettelin H."/>
            <person name="Glass J.I."/>
            <person name="Rusch D."/>
            <person name="Podicherti R."/>
            <person name="Tsui H.-C.T."/>
            <person name="Winkler M.E."/>
        </authorList>
    </citation>
    <scope>NUCLEOTIDE SEQUENCE</scope>
</reference>
<dbReference type="InterPro" id="IPR000119">
    <property type="entry name" value="Hist_DNA-bd"/>
</dbReference>
<dbReference type="Pfam" id="PF00216">
    <property type="entry name" value="Bac_DNA_binding"/>
    <property type="match status" value="1"/>
</dbReference>
<sequence length="112" mass="12690">MIQSGLEFWVIYFFPGELKMTKAELVEKVSGQINLTKKQTEVVVNTVFQSITDSLSEGKKVELRGFGSFRIRERNARIGRNPKSGAQVDVPAKRVPFFKAGKELRELVDKNT</sequence>
<dbReference type="PANTHER" id="PTHR33175:SF5">
    <property type="entry name" value="INTEGRATION HOST FACTOR SUBUNIT BETA"/>
    <property type="match status" value="1"/>
</dbReference>
<dbReference type="PANTHER" id="PTHR33175">
    <property type="entry name" value="DNA-BINDING PROTEIN HU"/>
    <property type="match status" value="1"/>
</dbReference>
<dbReference type="SMART" id="SM00411">
    <property type="entry name" value="BHL"/>
    <property type="match status" value="1"/>
</dbReference>
<evidence type="ECO:0008006" key="2">
    <source>
        <dbReference type="Google" id="ProtNLM"/>
    </source>
</evidence>
<dbReference type="SUPFAM" id="SSF47729">
    <property type="entry name" value="IHF-like DNA-binding proteins"/>
    <property type="match status" value="1"/>
</dbReference>